<dbReference type="SMART" id="SM00356">
    <property type="entry name" value="ZnF_C3H1"/>
    <property type="match status" value="1"/>
</dbReference>
<name>A0AAV4X551_9ARAC</name>
<feature type="region of interest" description="Disordered" evidence="5">
    <location>
        <begin position="151"/>
        <end position="187"/>
    </location>
</feature>
<evidence type="ECO:0000256" key="2">
    <source>
        <dbReference type="ARBA" id="ARBA00022771"/>
    </source>
</evidence>
<dbReference type="Proteomes" id="UP001054837">
    <property type="component" value="Unassembled WGS sequence"/>
</dbReference>
<proteinExistence type="predicted"/>
<accession>A0AAV4X551</accession>
<evidence type="ECO:0000259" key="6">
    <source>
        <dbReference type="PROSITE" id="PS50103"/>
    </source>
</evidence>
<evidence type="ECO:0000313" key="9">
    <source>
        <dbReference type="Proteomes" id="UP001054837"/>
    </source>
</evidence>
<feature type="zinc finger region" description="C3H1-type" evidence="4">
    <location>
        <begin position="874"/>
        <end position="902"/>
    </location>
</feature>
<dbReference type="SMART" id="SM00333">
    <property type="entry name" value="TUDOR"/>
    <property type="match status" value="3"/>
</dbReference>
<dbReference type="InterPro" id="IPR000571">
    <property type="entry name" value="Znf_CCCH"/>
</dbReference>
<protein>
    <submittedName>
        <fullName evidence="8">Uncharacterized protein</fullName>
    </submittedName>
</protein>
<dbReference type="InterPro" id="IPR050621">
    <property type="entry name" value="Tudor_domain_containing"/>
</dbReference>
<evidence type="ECO:0000256" key="1">
    <source>
        <dbReference type="ARBA" id="ARBA00022723"/>
    </source>
</evidence>
<evidence type="ECO:0000256" key="5">
    <source>
        <dbReference type="SAM" id="MobiDB-lite"/>
    </source>
</evidence>
<dbReference type="PROSITE" id="PS50103">
    <property type="entry name" value="ZF_C3H1"/>
    <property type="match status" value="1"/>
</dbReference>
<dbReference type="Pfam" id="PF00642">
    <property type="entry name" value="zf-CCCH"/>
    <property type="match status" value="1"/>
</dbReference>
<feature type="domain" description="Tudor" evidence="7">
    <location>
        <begin position="305"/>
        <end position="365"/>
    </location>
</feature>
<dbReference type="AlphaFoldDB" id="A0AAV4X551"/>
<dbReference type="InterPro" id="IPR036855">
    <property type="entry name" value="Znf_CCCH_sf"/>
</dbReference>
<gene>
    <name evidence="8" type="primary">AVEN_232036_1</name>
    <name evidence="8" type="ORF">CDAR_59511</name>
</gene>
<dbReference type="InterPro" id="IPR002999">
    <property type="entry name" value="Tudor"/>
</dbReference>
<dbReference type="EMBL" id="BPLQ01015594">
    <property type="protein sequence ID" value="GIY89300.1"/>
    <property type="molecule type" value="Genomic_DNA"/>
</dbReference>
<dbReference type="Gene3D" id="2.40.50.90">
    <property type="match status" value="3"/>
</dbReference>
<feature type="domain" description="C3H1-type" evidence="6">
    <location>
        <begin position="874"/>
        <end position="902"/>
    </location>
</feature>
<dbReference type="PANTHER" id="PTHR22948:SF29">
    <property type="entry name" value="FI02030P-RELATED"/>
    <property type="match status" value="1"/>
</dbReference>
<dbReference type="PROSITE" id="PS50304">
    <property type="entry name" value="TUDOR"/>
    <property type="match status" value="3"/>
</dbReference>
<dbReference type="Pfam" id="PF00567">
    <property type="entry name" value="TUDOR"/>
    <property type="match status" value="3"/>
</dbReference>
<dbReference type="InterPro" id="IPR035437">
    <property type="entry name" value="SNase_OB-fold_sf"/>
</dbReference>
<evidence type="ECO:0000256" key="4">
    <source>
        <dbReference type="PROSITE-ProRule" id="PRU00723"/>
    </source>
</evidence>
<dbReference type="SUPFAM" id="SSF63748">
    <property type="entry name" value="Tudor/PWWP/MBT"/>
    <property type="match status" value="3"/>
</dbReference>
<keyword evidence="2 4" id="KW-0863">Zinc-finger</keyword>
<dbReference type="PANTHER" id="PTHR22948">
    <property type="entry name" value="TUDOR DOMAIN CONTAINING PROTEIN"/>
    <property type="match status" value="1"/>
</dbReference>
<keyword evidence="1 4" id="KW-0479">Metal-binding</keyword>
<dbReference type="GO" id="GO:0008270">
    <property type="term" value="F:zinc ion binding"/>
    <property type="evidence" value="ECO:0007669"/>
    <property type="project" value="UniProtKB-KW"/>
</dbReference>
<organism evidence="8 9">
    <name type="scientific">Caerostris darwini</name>
    <dbReference type="NCBI Taxonomy" id="1538125"/>
    <lineage>
        <taxon>Eukaryota</taxon>
        <taxon>Metazoa</taxon>
        <taxon>Ecdysozoa</taxon>
        <taxon>Arthropoda</taxon>
        <taxon>Chelicerata</taxon>
        <taxon>Arachnida</taxon>
        <taxon>Araneae</taxon>
        <taxon>Araneomorphae</taxon>
        <taxon>Entelegynae</taxon>
        <taxon>Araneoidea</taxon>
        <taxon>Araneidae</taxon>
        <taxon>Caerostris</taxon>
    </lineage>
</organism>
<dbReference type="SUPFAM" id="SSF90229">
    <property type="entry name" value="CCCH zinc finger"/>
    <property type="match status" value="1"/>
</dbReference>
<evidence type="ECO:0000313" key="8">
    <source>
        <dbReference type="EMBL" id="GIY89300.1"/>
    </source>
</evidence>
<dbReference type="Gene3D" id="2.30.30.140">
    <property type="match status" value="3"/>
</dbReference>
<keyword evidence="9" id="KW-1185">Reference proteome</keyword>
<evidence type="ECO:0000256" key="3">
    <source>
        <dbReference type="ARBA" id="ARBA00022833"/>
    </source>
</evidence>
<keyword evidence="3 4" id="KW-0862">Zinc</keyword>
<feature type="compositionally biased region" description="Polar residues" evidence="5">
    <location>
        <begin position="160"/>
        <end position="185"/>
    </location>
</feature>
<dbReference type="GO" id="GO:0005737">
    <property type="term" value="C:cytoplasm"/>
    <property type="evidence" value="ECO:0007669"/>
    <property type="project" value="UniProtKB-ARBA"/>
</dbReference>
<reference evidence="8 9" key="1">
    <citation type="submission" date="2021-06" db="EMBL/GenBank/DDBJ databases">
        <title>Caerostris darwini draft genome.</title>
        <authorList>
            <person name="Kono N."/>
            <person name="Arakawa K."/>
        </authorList>
    </citation>
    <scope>NUCLEOTIDE SEQUENCE [LARGE SCALE GENOMIC DNA]</scope>
</reference>
<sequence>MPSFERKTVVTGYKLRIKNKFRSVVEETDSVVTLLQSCVSTFNVRVDELLNKSDENFFTQCEKLNKDFEKYLEKLCFVHASFENVEDEHIDLQVSDRQTDFKCDTLQQCSEPFCFQTISTQTHVDILPSQASSLSSASYCSLYDVSDVASPTTPHKKNNDMNSTCCSSVSSGKNLENSEKISPSSGFHRESLQSLSLTSYNSTSSHISTTKLPGEFSNKINSQNLETMENVNPEYFIKNVKSQNSIQTELNSSILPSSISIPSVISATLTHVVNPDDFWMQLENSNGYIFSFSLSQIQETQPPFCIKPGIYCLAPFKSTPFYYRAKIMSEVSDDNQVEIFYIDHGSNQIIHTQSLKSLPKELYKIPMQVIHCGLSGILPINGAWTQTSIKKLKEFQNNTLELHIKAFKFCKDSYKYIVQLIATVSTFFNEDFSCDIAQALCLDGLAVHDEASSHAEESTSGTSNQISCDSGVSVNSNQLLNVFMPACSSNEMLINYSASSESLNAPEREILEESRSASEITPNICTIKEAPDLISFESVEGMSNPNKSNEVSECVNVTKNTIDENANLNLSNGLVGKCFRTAECSCELHLQVPPPSVMFVEKNMMLVMLSHIVNPNEFYINLAMNESITLDELRDQMCLTYESPEHKFHPLVFEDLKEGMYLAARFEQDESWYRIQILRVNSESKQSCDVFVQYIDYGNKAFVKYCNLRPLLPQFVQYPIFSLKCSLAGVTPRKQIFGDNESKSEIWTEESVKKFQDLVNFERCLTAQICEPRSNRSVSGLPSLSPESKPLEILLWDTEGYEDVLINEAFSESNLAEFQNNIIKIIEQNGEQERKEAEYLNEWDPMREEFEDIENSYGVCKEDPFVAISGYKPKDESYICRYFSLRGYCPKGSNCTYKHISLAEGGVTRDQEETFALEPTLMLPNPSSAVLVQVSAVVNPNLFYCILPFGNKTVDEVDSLVSQGHIKDIWVKDEMRALFRNMRKHYENAPFTENTTVALSYGSIVVAWRRVDCCWHRGRVLDVSDVAGPTRIFFVDFGDEDWVPRKKIREILPQYLCTPFQAIECHLSDVEPLGFEIGNKWSLGAIHCFKELVASEVLLAQVTYRCGHILHLTLRKTNKEDKRVIGDCLVKEGFAQYISFAAFKTEEASVYVPG</sequence>
<comment type="caution">
    <text evidence="8">The sequence shown here is derived from an EMBL/GenBank/DDBJ whole genome shotgun (WGS) entry which is preliminary data.</text>
</comment>
<evidence type="ECO:0000259" key="7">
    <source>
        <dbReference type="PROSITE" id="PS50304"/>
    </source>
</evidence>
<feature type="domain" description="Tudor" evidence="7">
    <location>
        <begin position="655"/>
        <end position="718"/>
    </location>
</feature>
<feature type="domain" description="Tudor" evidence="7">
    <location>
        <begin position="998"/>
        <end position="1058"/>
    </location>
</feature>